<dbReference type="EMBL" id="BLAH01000059">
    <property type="protein sequence ID" value="GES36316.1"/>
    <property type="molecule type" value="Genomic_DNA"/>
</dbReference>
<reference evidence="2 3" key="1">
    <citation type="journal article" date="2018" name="Biodegradation">
        <title>1,4-Dioxane degradation characteristics of Rhodococcus aetherivorans JCM 14343.</title>
        <authorList>
            <person name="Inoue D."/>
            <person name="Tsunoda T."/>
            <person name="Yamamoto N."/>
            <person name="Ike M."/>
            <person name="Sei K."/>
        </authorList>
    </citation>
    <scope>NUCLEOTIDE SEQUENCE [LARGE SCALE GENOMIC DNA]</scope>
    <source>
        <strain evidence="2 3">JCM 14343</strain>
    </source>
</reference>
<proteinExistence type="predicted"/>
<gene>
    <name evidence="2" type="ORF">RAJCM14343_1567</name>
</gene>
<protein>
    <recommendedName>
        <fullName evidence="1">Novel STAND NTPase 5 domain-containing protein</fullName>
    </recommendedName>
</protein>
<keyword evidence="3" id="KW-1185">Reference proteome</keyword>
<comment type="caution">
    <text evidence="2">The sequence shown here is derived from an EMBL/GenBank/DDBJ whole genome shotgun (WGS) entry which is preliminary data.</text>
</comment>
<dbReference type="Proteomes" id="UP000325466">
    <property type="component" value="Unassembled WGS sequence"/>
</dbReference>
<evidence type="ECO:0000313" key="2">
    <source>
        <dbReference type="EMBL" id="GES36316.1"/>
    </source>
</evidence>
<feature type="domain" description="Novel STAND NTPase 5" evidence="1">
    <location>
        <begin position="304"/>
        <end position="440"/>
    </location>
</feature>
<name>A0ABQ0YIL1_9NOCA</name>
<evidence type="ECO:0000313" key="3">
    <source>
        <dbReference type="Proteomes" id="UP000325466"/>
    </source>
</evidence>
<dbReference type="Pfam" id="PF13289">
    <property type="entry name" value="SIR2_2"/>
    <property type="match status" value="1"/>
</dbReference>
<evidence type="ECO:0000259" key="1">
    <source>
        <dbReference type="Pfam" id="PF25199"/>
    </source>
</evidence>
<sequence length="849" mass="97203">MSVLMEQVPSDQRDQFLQTLISGKYNLLLGAGASVDSTDKHGLSLPSGTGLTEEINSIAGSSQKQLSDAYEIALDRARPEIENYFKNRFIDCVPAHWWTIFSECVWNRIWTLNVDDVVEQAYRIPNRRGPLLARTYSWRDQLVDDIGLQVVHLHGKVLEDGPLDLIFSISEYVDAIEKKYSWYRKFFDDWVGLPFITIGSSLFGEYDLAQATRAKRPAGDNPSLYISREIASEMREQLEIRNLVGVEMSAEAAAIEIEALTREHRSSVAYQWQSTAAEKSDVARFSAQFELLDLTDGNRPRNHDFFGGAEPHWSDIVDGKAAVFGWHERLAHQLLTDLKELGPVQKLHAVLGDRFSGKTTGAYMVSHIIREEQFPVFLFKGDRRIDIESTLRVLKSRSTSLLVYDGIADFSDDVQILLQKARDQNAKVIVLALERKQRRHVLLQSMDPDFLALYDDSNGYRIDPLNRLDAERLLKHIELSGRYARIQNLNHGERIKKFEDRNIFDAMSEMEFGVGYRDRISPRFNKLPSYEARVLLFLVSFVNSFGYGLPLPFVEASGMKSREVRALMKTKEANDLLVMEFSALHSKYRSAALNTAKSLLSTRDIQDSIVAFMTRLSPYVNKNTKRSRTLEYRILKAVMRARGLRTILPPPTLEVIYRKLEPIYGDDAAFWEQRSIAAQFDKDYAPATSYAARAVDLAPRDMRRRTTFGRLLLVRSYRDVVPGGPESWDFYDRGKVELQRAADMSPRSGLVLLIQLNQTLRLYRELLVERVPDDDYNVLDADIQDIYRSCRYNPALAHTSEQKVVAELYGIFLKYRLMRNGELSDEDSRVVMRMKIPSVGENDEGFLQT</sequence>
<accession>A0ABQ0YIL1</accession>
<organism evidence="2 3">
    <name type="scientific">Rhodococcus aetherivorans</name>
    <dbReference type="NCBI Taxonomy" id="191292"/>
    <lineage>
        <taxon>Bacteria</taxon>
        <taxon>Bacillati</taxon>
        <taxon>Actinomycetota</taxon>
        <taxon>Actinomycetes</taxon>
        <taxon>Mycobacteriales</taxon>
        <taxon>Nocardiaceae</taxon>
        <taxon>Rhodococcus</taxon>
    </lineage>
</organism>
<dbReference type="InterPro" id="IPR057574">
    <property type="entry name" value="nSTAND_NTPase5_dom"/>
</dbReference>
<dbReference type="Pfam" id="PF25199">
    <property type="entry name" value="nSTAND_NTPase5"/>
    <property type="match status" value="1"/>
</dbReference>
<dbReference type="RefSeq" id="WP_152103846.1">
    <property type="nucleotide sequence ID" value="NZ_BAAAYP010000057.1"/>
</dbReference>